<sequence>MVTASRYKVSLDYVVPGSDVRASIKISMGKASISSKIETAFDPELFPAHDRSKRASELEKPWKKITLSEMDRYGQGATYSVGGYHDS</sequence>
<dbReference type="Proteomes" id="UP000004947">
    <property type="component" value="Unassembled WGS sequence"/>
</dbReference>
<evidence type="ECO:0000313" key="1">
    <source>
        <dbReference type="EMBL" id="EDM27047.1"/>
    </source>
</evidence>
<name>A6DN11_9BACT</name>
<dbReference type="AlphaFoldDB" id="A6DN11"/>
<comment type="caution">
    <text evidence="1">The sequence shown here is derived from an EMBL/GenBank/DDBJ whole genome shotgun (WGS) entry which is preliminary data.</text>
</comment>
<dbReference type="STRING" id="313628.LNTAR_07379"/>
<keyword evidence="2" id="KW-1185">Reference proteome</keyword>
<reference evidence="1 2" key="1">
    <citation type="journal article" date="2010" name="J. Bacteriol.">
        <title>Genome sequence of Lentisphaera araneosa HTCC2155T, the type species of the order Lentisphaerales in the phylum Lentisphaerae.</title>
        <authorList>
            <person name="Thrash J.C."/>
            <person name="Cho J.C."/>
            <person name="Vergin K.L."/>
            <person name="Morris R.M."/>
            <person name="Giovannoni S.J."/>
        </authorList>
    </citation>
    <scope>NUCLEOTIDE SEQUENCE [LARGE SCALE GENOMIC DNA]</scope>
    <source>
        <strain evidence="1 2">HTCC2155</strain>
    </source>
</reference>
<accession>A6DN11</accession>
<dbReference type="EMBL" id="ABCK01000012">
    <property type="protein sequence ID" value="EDM27047.1"/>
    <property type="molecule type" value="Genomic_DNA"/>
</dbReference>
<evidence type="ECO:0000313" key="2">
    <source>
        <dbReference type="Proteomes" id="UP000004947"/>
    </source>
</evidence>
<proteinExistence type="predicted"/>
<protein>
    <submittedName>
        <fullName evidence="1">Uncharacterized protein</fullName>
    </submittedName>
</protein>
<dbReference type="RefSeq" id="WP_007279254.1">
    <property type="nucleotide sequence ID" value="NZ_ABCK01000012.1"/>
</dbReference>
<gene>
    <name evidence="1" type="ORF">LNTAR_07379</name>
</gene>
<organism evidence="1 2">
    <name type="scientific">Lentisphaera araneosa HTCC2155</name>
    <dbReference type="NCBI Taxonomy" id="313628"/>
    <lineage>
        <taxon>Bacteria</taxon>
        <taxon>Pseudomonadati</taxon>
        <taxon>Lentisphaerota</taxon>
        <taxon>Lentisphaeria</taxon>
        <taxon>Lentisphaerales</taxon>
        <taxon>Lentisphaeraceae</taxon>
        <taxon>Lentisphaera</taxon>
    </lineage>
</organism>